<dbReference type="Pfam" id="PF00535">
    <property type="entry name" value="Glycos_transf_2"/>
    <property type="match status" value="1"/>
</dbReference>
<feature type="domain" description="Glycosyltransferase 2-like" evidence="1">
    <location>
        <begin position="8"/>
        <end position="115"/>
    </location>
</feature>
<evidence type="ECO:0000313" key="3">
    <source>
        <dbReference type="Proteomes" id="UP000438699"/>
    </source>
</evidence>
<dbReference type="RefSeq" id="WP_151149987.1">
    <property type="nucleotide sequence ID" value="NZ_WAIE01000001.1"/>
</dbReference>
<dbReference type="InterPro" id="IPR001173">
    <property type="entry name" value="Glyco_trans_2-like"/>
</dbReference>
<reference evidence="2 3" key="1">
    <citation type="journal article" date="2017" name="Int. J. Syst. Evol. Microbiol.">
        <title>Desulfovibrio senegalensis sp. nov., a mesophilic sulfate reducer isolated from marine sediment.</title>
        <authorList>
            <person name="Thioye A."/>
            <person name="Gam Z.B.A."/>
            <person name="Mbengue M."/>
            <person name="Cayol J.L."/>
            <person name="Joseph-Bartoli M."/>
            <person name="Toure-Kane C."/>
            <person name="Labat M."/>
        </authorList>
    </citation>
    <scope>NUCLEOTIDE SEQUENCE [LARGE SCALE GENOMIC DNA]</scope>
    <source>
        <strain evidence="2 3">DSM 101509</strain>
    </source>
</reference>
<keyword evidence="3" id="KW-1185">Reference proteome</keyword>
<comment type="caution">
    <text evidence="2">The sequence shown here is derived from an EMBL/GenBank/DDBJ whole genome shotgun (WGS) entry which is preliminary data.</text>
</comment>
<dbReference type="Proteomes" id="UP000438699">
    <property type="component" value="Unassembled WGS sequence"/>
</dbReference>
<organism evidence="2 3">
    <name type="scientific">Pseudodesulfovibrio senegalensis</name>
    <dbReference type="NCBI Taxonomy" id="1721087"/>
    <lineage>
        <taxon>Bacteria</taxon>
        <taxon>Pseudomonadati</taxon>
        <taxon>Thermodesulfobacteriota</taxon>
        <taxon>Desulfovibrionia</taxon>
        <taxon>Desulfovibrionales</taxon>
        <taxon>Desulfovibrionaceae</taxon>
    </lineage>
</organism>
<dbReference type="CDD" id="cd00761">
    <property type="entry name" value="Glyco_tranf_GTA_type"/>
    <property type="match status" value="1"/>
</dbReference>
<dbReference type="SUPFAM" id="SSF53448">
    <property type="entry name" value="Nucleotide-diphospho-sugar transferases"/>
    <property type="match status" value="1"/>
</dbReference>
<gene>
    <name evidence="2" type="ORF">F8A88_05075</name>
</gene>
<proteinExistence type="predicted"/>
<dbReference type="AlphaFoldDB" id="A0A6N6N6B5"/>
<dbReference type="EMBL" id="WAIE01000001">
    <property type="protein sequence ID" value="KAB1443614.1"/>
    <property type="molecule type" value="Genomic_DNA"/>
</dbReference>
<sequence length="298" mass="34219">MYNELLSIIIYVDEQMPTLPRLLQTIRNQHPHGLDYEIIIGTSDSKVIAELQQWNTINGDNTIYTCLIENGTCTAEAKNQCLLKARGSCFTCLTQDNRLSPDYMRSMEQLITDTNPPDIIYPDHLRMPPPEIRSTSGYASLPDFNADMLRRSNILGPAVLVRKRVWEAAHFRSNAIYHEWDLWIQATLLEFSFAHIQECLVSGEVNTPGFRQRAEDGRGKALLVINNHAFFHMHTVRWAMAYLRGDQWASPWAFMRIPTSLEVTQMMHDHCVQKMGGNRLQEQAFQDFQDEGSTTEAI</sequence>
<evidence type="ECO:0000313" key="2">
    <source>
        <dbReference type="EMBL" id="KAB1443614.1"/>
    </source>
</evidence>
<accession>A0A6N6N6B5</accession>
<name>A0A6N6N6B5_9BACT</name>
<dbReference type="GO" id="GO:0016740">
    <property type="term" value="F:transferase activity"/>
    <property type="evidence" value="ECO:0007669"/>
    <property type="project" value="UniProtKB-KW"/>
</dbReference>
<protein>
    <submittedName>
        <fullName evidence="2">Glycosyltransferase family 2 protein</fullName>
    </submittedName>
</protein>
<dbReference type="Gene3D" id="3.90.550.10">
    <property type="entry name" value="Spore Coat Polysaccharide Biosynthesis Protein SpsA, Chain A"/>
    <property type="match status" value="1"/>
</dbReference>
<keyword evidence="2" id="KW-0808">Transferase</keyword>
<dbReference type="InterPro" id="IPR029044">
    <property type="entry name" value="Nucleotide-diphossugar_trans"/>
</dbReference>
<evidence type="ECO:0000259" key="1">
    <source>
        <dbReference type="Pfam" id="PF00535"/>
    </source>
</evidence>
<dbReference type="OrthoDB" id="5453103at2"/>